<gene>
    <name evidence="1" type="ORF">ab3b_02422</name>
</gene>
<dbReference type="PATRIC" id="fig|137591.24.peg.2380"/>
<protein>
    <submittedName>
        <fullName evidence="1">Uncharacterized protein</fullName>
    </submittedName>
</protein>
<comment type="caution">
    <text evidence="1">The sequence shown here is derived from an EMBL/GenBank/DDBJ whole genome shotgun (WGS) entry which is preliminary data.</text>
</comment>
<accession>A0A0D1LF56</accession>
<dbReference type="Proteomes" id="UP000032289">
    <property type="component" value="Unassembled WGS sequence"/>
</dbReference>
<dbReference type="EMBL" id="JWHT01000085">
    <property type="protein sequence ID" value="KIU19240.1"/>
    <property type="molecule type" value="Genomic_DNA"/>
</dbReference>
<proteinExistence type="predicted"/>
<sequence>MTPEVAAAFYTNGRPQLMNIQEQVKYRKTLVKEKLPNVQFFVRNGHPNIRASASLKMTVKHFNGGLVAKVKGYTITMFGNKITVKHDSAVRTLSYTYQNYLTFDKHKQNLIDYVSFDEGNAVRGE</sequence>
<reference evidence="1 2" key="1">
    <citation type="journal article" date="2015" name="Microbiology (Mosc.)">
        <title>Genomics of the Weissella cibaria species with an examination of its metabolic traits.</title>
        <authorList>
            <person name="Lynch K.M."/>
            <person name="Lucid A."/>
            <person name="Arendt E.K."/>
            <person name="Sleator R.D."/>
            <person name="Lucey B."/>
            <person name="Coffey A."/>
        </authorList>
    </citation>
    <scope>NUCLEOTIDE SEQUENCE [LARGE SCALE GENOMIC DNA]</scope>
    <source>
        <strain evidence="1 2">AB3b</strain>
    </source>
</reference>
<evidence type="ECO:0000313" key="2">
    <source>
        <dbReference type="Proteomes" id="UP000032289"/>
    </source>
</evidence>
<dbReference type="AlphaFoldDB" id="A0A0D1LF56"/>
<name>A0A0D1LF56_9LACO</name>
<organism evidence="1 2">
    <name type="scientific">Weissella cibaria</name>
    <dbReference type="NCBI Taxonomy" id="137591"/>
    <lineage>
        <taxon>Bacteria</taxon>
        <taxon>Bacillati</taxon>
        <taxon>Bacillota</taxon>
        <taxon>Bacilli</taxon>
        <taxon>Lactobacillales</taxon>
        <taxon>Lactobacillaceae</taxon>
        <taxon>Weissella</taxon>
    </lineage>
</organism>
<evidence type="ECO:0000313" key="1">
    <source>
        <dbReference type="EMBL" id="KIU19240.1"/>
    </source>
</evidence>